<keyword evidence="2" id="KW-1185">Reference proteome</keyword>
<proteinExistence type="predicted"/>
<sequence length="90" mass="10019">MHANSVSLQEFCGETLLCVSTLWDLEELAPVIYRQVSLTALQCWSCVAERQREITLVLLSAESNNDAAALLMLCEMLIAEIKTAEWSVSN</sequence>
<evidence type="ECO:0000313" key="2">
    <source>
        <dbReference type="Proteomes" id="UP000199518"/>
    </source>
</evidence>
<gene>
    <name evidence="1" type="ORF">SAMN05421753_12362</name>
</gene>
<dbReference type="STRING" id="1576369.SAMN05421753_12362"/>
<dbReference type="Proteomes" id="UP000199518">
    <property type="component" value="Unassembled WGS sequence"/>
</dbReference>
<organism evidence="1 2">
    <name type="scientific">Planctomicrobium piriforme</name>
    <dbReference type="NCBI Taxonomy" id="1576369"/>
    <lineage>
        <taxon>Bacteria</taxon>
        <taxon>Pseudomonadati</taxon>
        <taxon>Planctomycetota</taxon>
        <taxon>Planctomycetia</taxon>
        <taxon>Planctomycetales</taxon>
        <taxon>Planctomycetaceae</taxon>
        <taxon>Planctomicrobium</taxon>
    </lineage>
</organism>
<evidence type="ECO:0000313" key="1">
    <source>
        <dbReference type="EMBL" id="SFJ55172.1"/>
    </source>
</evidence>
<dbReference type="AlphaFoldDB" id="A0A1I3SB23"/>
<dbReference type="EMBL" id="FOQD01000023">
    <property type="protein sequence ID" value="SFJ55172.1"/>
    <property type="molecule type" value="Genomic_DNA"/>
</dbReference>
<dbReference type="RefSeq" id="WP_139228674.1">
    <property type="nucleotide sequence ID" value="NZ_FOQD01000023.1"/>
</dbReference>
<name>A0A1I3SB23_9PLAN</name>
<accession>A0A1I3SB23</accession>
<reference evidence="2" key="1">
    <citation type="submission" date="2016-10" db="EMBL/GenBank/DDBJ databases">
        <authorList>
            <person name="Varghese N."/>
            <person name="Submissions S."/>
        </authorList>
    </citation>
    <scope>NUCLEOTIDE SEQUENCE [LARGE SCALE GENOMIC DNA]</scope>
    <source>
        <strain evidence="2">DSM 26348</strain>
    </source>
</reference>
<protein>
    <submittedName>
        <fullName evidence="1">Uncharacterized protein</fullName>
    </submittedName>
</protein>